<proteinExistence type="predicted"/>
<dbReference type="Proteomes" id="UP000095008">
    <property type="component" value="Unassembled WGS sequence"/>
</dbReference>
<organism evidence="2 4">
    <name type="scientific">Acidithiobacillus thiooxidans</name>
    <name type="common">Thiobacillus thiooxidans</name>
    <dbReference type="NCBI Taxonomy" id="930"/>
    <lineage>
        <taxon>Bacteria</taxon>
        <taxon>Pseudomonadati</taxon>
        <taxon>Pseudomonadota</taxon>
        <taxon>Acidithiobacillia</taxon>
        <taxon>Acidithiobacillales</taxon>
        <taxon>Acidithiobacillaceae</taxon>
        <taxon>Acidithiobacillus</taxon>
    </lineage>
</organism>
<evidence type="ECO:0000313" key="3">
    <source>
        <dbReference type="EMBL" id="OCX73062.1"/>
    </source>
</evidence>
<dbReference type="AlphaFoldDB" id="A0A1C2I0L8"/>
<dbReference type="Gene3D" id="1.10.1220.10">
    <property type="entry name" value="Met repressor-like"/>
    <property type="match status" value="1"/>
</dbReference>
<name>A0A1C2I0L8_ACITH</name>
<dbReference type="Proteomes" id="UP000094893">
    <property type="component" value="Unassembled WGS sequence"/>
</dbReference>
<protein>
    <submittedName>
        <fullName evidence="2">Plasmid stability protein</fullName>
    </submittedName>
</protein>
<feature type="domain" description="Antitoxin FitA-like ribbon-helix-helix" evidence="1">
    <location>
        <begin position="4"/>
        <end position="41"/>
    </location>
</feature>
<dbReference type="SUPFAM" id="SSF47598">
    <property type="entry name" value="Ribbon-helix-helix"/>
    <property type="match status" value="1"/>
</dbReference>
<reference evidence="2 4" key="1">
    <citation type="journal article" date="2016" name="Int. J. Mol. Sci.">
        <title>Comparative genomics of the extreme acidophile Acidithiobacillus thiooxidans reveals intraspecific divergence and niche adaptation.</title>
        <authorList>
            <person name="Zhang X."/>
            <person name="Feng X."/>
            <person name="Tao J."/>
            <person name="Ma L."/>
            <person name="Xiao Y."/>
            <person name="Liang Y."/>
            <person name="Liu X."/>
            <person name="Yin H."/>
        </authorList>
    </citation>
    <scope>NUCLEOTIDE SEQUENCE [LARGE SCALE GENOMIC DNA]</scope>
    <source>
        <strain evidence="2 4">A02</strain>
        <strain evidence="3">DXS-W</strain>
    </source>
</reference>
<dbReference type="GO" id="GO:0006355">
    <property type="term" value="P:regulation of DNA-templated transcription"/>
    <property type="evidence" value="ECO:0007669"/>
    <property type="project" value="InterPro"/>
</dbReference>
<dbReference type="EMBL" id="LWSA01000237">
    <property type="protein sequence ID" value="OCX69524.1"/>
    <property type="molecule type" value="Genomic_DNA"/>
</dbReference>
<evidence type="ECO:0000313" key="4">
    <source>
        <dbReference type="Proteomes" id="UP000094893"/>
    </source>
</evidence>
<accession>A0A1C2I0L8</accession>
<gene>
    <name evidence="3" type="ORF">A6M23_08585</name>
    <name evidence="2" type="ORF">A6P07_16285</name>
</gene>
<dbReference type="Pfam" id="PF22513">
    <property type="entry name" value="FitA-like_RHH"/>
    <property type="match status" value="1"/>
</dbReference>
<evidence type="ECO:0000313" key="2">
    <source>
        <dbReference type="EMBL" id="OCX69524.1"/>
    </source>
</evidence>
<dbReference type="InterPro" id="IPR010985">
    <property type="entry name" value="Ribbon_hlx_hlx"/>
</dbReference>
<dbReference type="OrthoDB" id="2389872at2"/>
<dbReference type="RefSeq" id="WP_024894506.1">
    <property type="nucleotide sequence ID" value="NZ_LWRY01000091.1"/>
</dbReference>
<comment type="caution">
    <text evidence="2">The sequence shown here is derived from an EMBL/GenBank/DDBJ whole genome shotgun (WGS) entry which is preliminary data.</text>
</comment>
<sequence>MPTTLTLKGIPDDVYTRLKETAEVHRRSLNNEAISVLETALLPRKATASDRITRARALRAPLEQGAFAAKDIDEFKRQGRR</sequence>
<keyword evidence="5" id="KW-1185">Reference proteome</keyword>
<evidence type="ECO:0000259" key="1">
    <source>
        <dbReference type="Pfam" id="PF22513"/>
    </source>
</evidence>
<dbReference type="InterPro" id="IPR053853">
    <property type="entry name" value="FitA-like_RHH"/>
</dbReference>
<dbReference type="eggNOG" id="COG4691">
    <property type="taxonomic scope" value="Bacteria"/>
</dbReference>
<evidence type="ECO:0000313" key="5">
    <source>
        <dbReference type="Proteomes" id="UP000095008"/>
    </source>
</evidence>
<dbReference type="InterPro" id="IPR013321">
    <property type="entry name" value="Arc_rbn_hlx_hlx"/>
</dbReference>
<dbReference type="EMBL" id="LWRY01000091">
    <property type="protein sequence ID" value="OCX73062.1"/>
    <property type="molecule type" value="Genomic_DNA"/>
</dbReference>